<sequence length="115" mass="13036">MLILFLGMSVTEAGFSKLDVIKKTRDKSKELSDVSNKLAVAVGFFARESLHINEYEAELEMLLQEKSFHLEQLKLVEKDIAADHVAVWLSTIRRDDLSWAKQFATEIGDLNSIPL</sequence>
<accession>A0A0R3XD43</accession>
<evidence type="ECO:0000313" key="3">
    <source>
        <dbReference type="Proteomes" id="UP000274429"/>
    </source>
</evidence>
<reference evidence="4" key="1">
    <citation type="submission" date="2017-02" db="UniProtKB">
        <authorList>
            <consortium name="WormBaseParasite"/>
        </authorList>
    </citation>
    <scope>IDENTIFICATION</scope>
</reference>
<reference evidence="2 3" key="2">
    <citation type="submission" date="2018-11" db="EMBL/GenBank/DDBJ databases">
        <authorList>
            <consortium name="Pathogen Informatics"/>
        </authorList>
    </citation>
    <scope>NUCLEOTIDE SEQUENCE [LARGE SCALE GENOMIC DNA]</scope>
</reference>
<evidence type="ECO:0000313" key="4">
    <source>
        <dbReference type="WBParaSite" id="TTAC_0001147001-mRNA-1"/>
    </source>
</evidence>
<evidence type="ECO:0000313" key="2">
    <source>
        <dbReference type="EMBL" id="VDM36557.1"/>
    </source>
</evidence>
<keyword evidence="3" id="KW-1185">Reference proteome</keyword>
<dbReference type="Pfam" id="PF10146">
    <property type="entry name" value="zf-C4H2"/>
    <property type="match status" value="1"/>
</dbReference>
<protein>
    <submittedName>
        <fullName evidence="4">DUF3775 domain-containing protein</fullName>
    </submittedName>
</protein>
<organism evidence="4">
    <name type="scientific">Hydatigena taeniaeformis</name>
    <name type="common">Feline tapeworm</name>
    <name type="synonym">Taenia taeniaeformis</name>
    <dbReference type="NCBI Taxonomy" id="6205"/>
    <lineage>
        <taxon>Eukaryota</taxon>
        <taxon>Metazoa</taxon>
        <taxon>Spiralia</taxon>
        <taxon>Lophotrochozoa</taxon>
        <taxon>Platyhelminthes</taxon>
        <taxon>Cestoda</taxon>
        <taxon>Eucestoda</taxon>
        <taxon>Cyclophyllidea</taxon>
        <taxon>Taeniidae</taxon>
        <taxon>Hydatigera</taxon>
    </lineage>
</organism>
<dbReference type="WBParaSite" id="TTAC_0001147001-mRNA-1">
    <property type="protein sequence ID" value="TTAC_0001147001-mRNA-1"/>
    <property type="gene ID" value="TTAC_0001147001"/>
</dbReference>
<name>A0A0R3XD43_HYDTA</name>
<proteinExistence type="predicted"/>
<gene>
    <name evidence="2" type="ORF">TTAC_LOCUS11453</name>
</gene>
<keyword evidence="1" id="KW-0175">Coiled coil</keyword>
<evidence type="ECO:0000256" key="1">
    <source>
        <dbReference type="SAM" id="Coils"/>
    </source>
</evidence>
<dbReference type="EMBL" id="UYWX01024255">
    <property type="protein sequence ID" value="VDM36557.1"/>
    <property type="molecule type" value="Genomic_DNA"/>
</dbReference>
<dbReference type="InterPro" id="IPR018482">
    <property type="entry name" value="Znf-C4H2"/>
</dbReference>
<feature type="coiled-coil region" evidence="1">
    <location>
        <begin position="45"/>
        <end position="72"/>
    </location>
</feature>
<dbReference type="AlphaFoldDB" id="A0A0R3XD43"/>
<dbReference type="Proteomes" id="UP000274429">
    <property type="component" value="Unassembled WGS sequence"/>
</dbReference>
<dbReference type="OrthoDB" id="20865at2759"/>